<sequence>MMKKVLAISILVFLIGYAVFYAINPAEEKVGVSEGSAAPNFELTTINGEEMSLADLKGKKVMLNFWATWCPPCRSEMPDMQKLYDDYNGEVVVAAVNLTSSEKNIETVESFVNELNLTFPILLDKKGKINNQFEIISYPTTYFIDEEGIIQTKFVGALTYEQMNTFIRGL</sequence>
<protein>
    <recommendedName>
        <fullName evidence="2">Thioredoxin domain-containing protein</fullName>
    </recommendedName>
</protein>
<dbReference type="GO" id="GO:0016491">
    <property type="term" value="F:oxidoreductase activity"/>
    <property type="evidence" value="ECO:0007669"/>
    <property type="project" value="InterPro"/>
</dbReference>
<dbReference type="InterPro" id="IPR017937">
    <property type="entry name" value="Thioredoxin_CS"/>
</dbReference>
<dbReference type="Gene3D" id="3.40.30.10">
    <property type="entry name" value="Glutaredoxin"/>
    <property type="match status" value="1"/>
</dbReference>
<dbReference type="KEGG" id="bwh:A9C19_10270"/>
<dbReference type="OrthoDB" id="25753at2"/>
<dbReference type="InterPro" id="IPR036249">
    <property type="entry name" value="Thioredoxin-like_sf"/>
</dbReference>
<evidence type="ECO:0000259" key="2">
    <source>
        <dbReference type="PROSITE" id="PS51352"/>
    </source>
</evidence>
<dbReference type="AlphaFoldDB" id="A0A1L3MS70"/>
<dbReference type="InterPro" id="IPR050553">
    <property type="entry name" value="Thioredoxin_ResA/DsbE_sf"/>
</dbReference>
<dbReference type="Proteomes" id="UP000181936">
    <property type="component" value="Chromosome"/>
</dbReference>
<dbReference type="RefSeq" id="WP_072579897.1">
    <property type="nucleotide sequence ID" value="NZ_CP016020.1"/>
</dbReference>
<dbReference type="Pfam" id="PF00578">
    <property type="entry name" value="AhpC-TSA"/>
    <property type="match status" value="1"/>
</dbReference>
<gene>
    <name evidence="3" type="ORF">A9C19_10270</name>
</gene>
<dbReference type="SUPFAM" id="SSF52833">
    <property type="entry name" value="Thioredoxin-like"/>
    <property type="match status" value="1"/>
</dbReference>
<proteinExistence type="predicted"/>
<dbReference type="InterPro" id="IPR000866">
    <property type="entry name" value="AhpC/TSA"/>
</dbReference>
<organism evidence="3 4">
    <name type="scientific">Bacillus weihaiensis</name>
    <dbReference type="NCBI Taxonomy" id="1547283"/>
    <lineage>
        <taxon>Bacteria</taxon>
        <taxon>Bacillati</taxon>
        <taxon>Bacillota</taxon>
        <taxon>Bacilli</taxon>
        <taxon>Bacillales</taxon>
        <taxon>Bacillaceae</taxon>
        <taxon>Bacillus</taxon>
    </lineage>
</organism>
<feature type="domain" description="Thioredoxin" evidence="2">
    <location>
        <begin position="32"/>
        <end position="170"/>
    </location>
</feature>
<dbReference type="PANTHER" id="PTHR42852:SF1">
    <property type="entry name" value="THIOREDOXIN-LIKE PROTEIN YNEN"/>
    <property type="match status" value="1"/>
</dbReference>
<dbReference type="PROSITE" id="PS51352">
    <property type="entry name" value="THIOREDOXIN_2"/>
    <property type="match status" value="1"/>
</dbReference>
<dbReference type="GO" id="GO:0016209">
    <property type="term" value="F:antioxidant activity"/>
    <property type="evidence" value="ECO:0007669"/>
    <property type="project" value="InterPro"/>
</dbReference>
<evidence type="ECO:0000313" key="3">
    <source>
        <dbReference type="EMBL" id="APH05104.1"/>
    </source>
</evidence>
<dbReference type="CDD" id="cd02966">
    <property type="entry name" value="TlpA_like_family"/>
    <property type="match status" value="1"/>
</dbReference>
<dbReference type="PROSITE" id="PS00194">
    <property type="entry name" value="THIOREDOXIN_1"/>
    <property type="match status" value="1"/>
</dbReference>
<dbReference type="InterPro" id="IPR013766">
    <property type="entry name" value="Thioredoxin_domain"/>
</dbReference>
<accession>A0A1L3MS70</accession>
<reference evidence="3 4" key="1">
    <citation type="journal article" date="2016" name="Sci. Rep.">
        <title>Complete genome sequence and transcriptomic analysis of a novel marine strain Bacillus weihaiensis reveals the mechanism of brown algae degradation.</title>
        <authorList>
            <person name="Zhu Y."/>
            <person name="Chen P."/>
            <person name="Bao Y."/>
            <person name="Men Y."/>
            <person name="Zeng Y."/>
            <person name="Yang J."/>
            <person name="Sun J."/>
            <person name="Sun Y."/>
        </authorList>
    </citation>
    <scope>NUCLEOTIDE SEQUENCE [LARGE SCALE GENOMIC DNA]</scope>
    <source>
        <strain evidence="3 4">Alg07</strain>
    </source>
</reference>
<evidence type="ECO:0000256" key="1">
    <source>
        <dbReference type="ARBA" id="ARBA00023157"/>
    </source>
</evidence>
<evidence type="ECO:0000313" key="4">
    <source>
        <dbReference type="Proteomes" id="UP000181936"/>
    </source>
</evidence>
<dbReference type="PANTHER" id="PTHR42852">
    <property type="entry name" value="THIOL:DISULFIDE INTERCHANGE PROTEIN DSBE"/>
    <property type="match status" value="1"/>
</dbReference>
<dbReference type="EMBL" id="CP016020">
    <property type="protein sequence ID" value="APH05104.1"/>
    <property type="molecule type" value="Genomic_DNA"/>
</dbReference>
<name>A0A1L3MS70_9BACI</name>
<keyword evidence="4" id="KW-1185">Reference proteome</keyword>
<keyword evidence="1" id="KW-1015">Disulfide bond</keyword>
<dbReference type="STRING" id="1547283.A9C19_10270"/>